<dbReference type="Pfam" id="PF17998">
    <property type="entry name" value="AgI_II_C2"/>
    <property type="match status" value="2"/>
</dbReference>
<feature type="chain" id="PRO_5039389674" description="VWFA domain-containing protein" evidence="4">
    <location>
        <begin position="29"/>
        <end position="1233"/>
    </location>
</feature>
<proteinExistence type="predicted"/>
<organism evidence="8 9">
    <name type="scientific">Rothia nasimurium</name>
    <dbReference type="NCBI Taxonomy" id="85336"/>
    <lineage>
        <taxon>Bacteria</taxon>
        <taxon>Bacillati</taxon>
        <taxon>Actinomycetota</taxon>
        <taxon>Actinomycetes</taxon>
        <taxon>Micrococcales</taxon>
        <taxon>Micrococcaceae</taxon>
        <taxon>Rothia</taxon>
    </lineage>
</organism>
<keyword evidence="3" id="KW-1133">Transmembrane helix</keyword>
<gene>
    <name evidence="8" type="ORF">E4U03_03855</name>
</gene>
<evidence type="ECO:0000256" key="1">
    <source>
        <dbReference type="SAM" id="Coils"/>
    </source>
</evidence>
<feature type="coiled-coil region" evidence="1">
    <location>
        <begin position="102"/>
        <end position="129"/>
    </location>
</feature>
<dbReference type="NCBIfam" id="TIGR04228">
    <property type="entry name" value="isopep_sspB_C2"/>
    <property type="match status" value="2"/>
</dbReference>
<dbReference type="EMBL" id="SPQC01000009">
    <property type="protein sequence ID" value="TFU23270.1"/>
    <property type="molecule type" value="Genomic_DNA"/>
</dbReference>
<feature type="domain" description="Adhesin isopeptide-forming adherence" evidence="6">
    <location>
        <begin position="825"/>
        <end position="996"/>
    </location>
</feature>
<keyword evidence="3" id="KW-0812">Transmembrane</keyword>
<evidence type="ECO:0000313" key="9">
    <source>
        <dbReference type="Proteomes" id="UP000297951"/>
    </source>
</evidence>
<name>A0A4Y9F5X6_9MICC</name>
<evidence type="ECO:0008006" key="10">
    <source>
        <dbReference type="Google" id="ProtNLM"/>
    </source>
</evidence>
<sequence>MSRASFKVVASKSGALVATGLVASSIFASMPASNAVDTGSFGSVISASEAESTTREVPVDNSALLAAVAAAKDAGLNISETQVKTITTGSTAEVQAALDTITADSEAKIAEITAKIAQYKEETAAADAKYEAELAQYQKDDAAYRDAVAAKAEAEKINAERQAAYEGQLAQYKAEAASYESALAQFKTDKAAYDAKVAAAKAAIEAGECAPPRVAMTFDLSRSFDASETATMKDQAKQMVERLSKVDGAEVSFFTFARDSAVNFQDTGSGEVPVGPITTIAGNQPSAVFNIGTDAGKAAALAWIDGIDKHSKDAPVGTSGDEWNGVNFQTLGTNWEAALAAIEKHQADTGVKYDTALLLTDGAPNTYTVDGQVGIHSPLNASNGSDEAFNAAKAVADRLEASGTDVIPVMIRDEAVNNPSDPFHFSSDEAGMLGYIKGISGVASPTEGRDYFVGEMNTLSDSIYEAATVAAEKCIVEDEPPVEPTKPTEPTPPTLEEVPSVPTKPTEPTRESVEAPSVSYGLTKLFAPIPVVEKVAKDEGKKIIAGETTTQTISYATGYQAPESFILGDHIYFTEDGRMPVSVNMNEVAVTDAEGNNVTDQFTITSVDGVHNGKAGHQILATAKNPGHLKLNTTYTLHVNQTSLFDGIADTLIDSGFAIVNDELQFTQDKTYYEPKINPDKTVVNSSGVEVDNTRVLPGAELNYQLTLSAADLADTTSEVTKLGKYDNYDETKWAPTGEFTVVDSEGNTVSSEAFTAEWNLETGEVTILAKNPAELVGKDYRLTLLGHVKKDATPGEFTNQATQLTNEDKTLTKVVRNYVPVIAPSKVDTSATDGSNIDGKTVTVGDVISYKLVEDTTNLENTADTIKVSGMVDDFDERYGQIDASQVRVYQVPGDTDTSTPEKVSAAVKLATAKEVTDSYTVTNGEVDGFTNGGAVGISSMMKTDGGKVVLPMGYKYIHVLPYTVTANADGDILNTAWQVTNEHRTQTDTVANKLKEINPTKDVVINVGDKDSIDGTEIALNTVFNYQLNSSTLPADRAGLTESWSIVDDWDESKDAYEGNFKVLSQHSFVDADGKTVAVGTDITGYFTQKHENGVVTYEATDAFLALMSSEANRATEQGFTVFMQAQRIGTGDVENTFVENYNGEKLTSNTVKTFTPEPVVPVIPENPGTPDVTTPSTPAVVKGEGAKTGGEARVAGMPVAGLLTAGGVLLAGFVGAGAWALVAGARKKNS</sequence>
<keyword evidence="3" id="KW-0472">Membrane</keyword>
<dbReference type="InterPro" id="IPR026345">
    <property type="entry name" value="Adh_isopep-form_adh_dom"/>
</dbReference>
<dbReference type="Gene3D" id="2.60.40.740">
    <property type="match status" value="3"/>
</dbReference>
<dbReference type="Pfam" id="PF16364">
    <property type="entry name" value="Antigen_C"/>
    <property type="match status" value="1"/>
</dbReference>
<dbReference type="Gene3D" id="3.40.50.410">
    <property type="entry name" value="von Willebrand factor, type A domain"/>
    <property type="match status" value="1"/>
</dbReference>
<feature type="domain" description="Cell surface antigen C-terminal" evidence="5">
    <location>
        <begin position="1000"/>
        <end position="1159"/>
    </location>
</feature>
<feature type="compositionally biased region" description="Low complexity" evidence="2">
    <location>
        <begin position="494"/>
        <end position="503"/>
    </location>
</feature>
<protein>
    <recommendedName>
        <fullName evidence="10">VWFA domain-containing protein</fullName>
    </recommendedName>
</protein>
<dbReference type="Proteomes" id="UP000297951">
    <property type="component" value="Unassembled WGS sequence"/>
</dbReference>
<feature type="transmembrane region" description="Helical" evidence="3">
    <location>
        <begin position="1202"/>
        <end position="1225"/>
    </location>
</feature>
<evidence type="ECO:0000256" key="3">
    <source>
        <dbReference type="SAM" id="Phobius"/>
    </source>
</evidence>
<feature type="region of interest" description="Disordered" evidence="2">
    <location>
        <begin position="1168"/>
        <end position="1188"/>
    </location>
</feature>
<evidence type="ECO:0000259" key="5">
    <source>
        <dbReference type="Pfam" id="PF16364"/>
    </source>
</evidence>
<dbReference type="SUPFAM" id="SSF53300">
    <property type="entry name" value="vWA-like"/>
    <property type="match status" value="1"/>
</dbReference>
<dbReference type="RefSeq" id="WP_135011675.1">
    <property type="nucleotide sequence ID" value="NZ_JADGLK010000009.1"/>
</dbReference>
<keyword evidence="4" id="KW-0732">Signal</keyword>
<feature type="domain" description="Adhesin isopeptide-forming adherence" evidence="6">
    <location>
        <begin position="679"/>
        <end position="820"/>
    </location>
</feature>
<evidence type="ECO:0000313" key="8">
    <source>
        <dbReference type="EMBL" id="TFU23270.1"/>
    </source>
</evidence>
<dbReference type="OrthoDB" id="3222861at2"/>
<feature type="signal peptide" evidence="4">
    <location>
        <begin position="1"/>
        <end position="28"/>
    </location>
</feature>
<reference evidence="8 9" key="1">
    <citation type="submission" date="2019-03" db="EMBL/GenBank/DDBJ databases">
        <title>Diversity of the mouse oral microbiome.</title>
        <authorList>
            <person name="Joseph S."/>
            <person name="Aduse-Opoku J."/>
            <person name="Curtis M."/>
            <person name="Wade W."/>
            <person name="Hashim A."/>
        </authorList>
    </citation>
    <scope>NUCLEOTIDE SEQUENCE [LARGE SCALE GENOMIC DNA]</scope>
    <source>
        <strain evidence="9">irhom_31</strain>
    </source>
</reference>
<evidence type="ECO:0000256" key="2">
    <source>
        <dbReference type="SAM" id="MobiDB-lite"/>
    </source>
</evidence>
<dbReference type="Gene3D" id="6.10.250.2200">
    <property type="match status" value="2"/>
</dbReference>
<dbReference type="InterPro" id="IPR041324">
    <property type="entry name" value="AgI/II_N"/>
</dbReference>
<keyword evidence="1" id="KW-0175">Coiled coil</keyword>
<evidence type="ECO:0000259" key="7">
    <source>
        <dbReference type="Pfam" id="PF18652"/>
    </source>
</evidence>
<evidence type="ECO:0000259" key="6">
    <source>
        <dbReference type="Pfam" id="PF17998"/>
    </source>
</evidence>
<comment type="caution">
    <text evidence="8">The sequence shown here is derived from an EMBL/GenBank/DDBJ whole genome shotgun (WGS) entry which is preliminary data.</text>
</comment>
<feature type="region of interest" description="Disordered" evidence="2">
    <location>
        <begin position="476"/>
        <end position="515"/>
    </location>
</feature>
<feature type="coiled-coil region" evidence="1">
    <location>
        <begin position="162"/>
        <end position="189"/>
    </location>
</feature>
<dbReference type="InterPro" id="IPR036465">
    <property type="entry name" value="vWFA_dom_sf"/>
</dbReference>
<feature type="compositionally biased region" description="Pro residues" evidence="2">
    <location>
        <begin position="482"/>
        <end position="493"/>
    </location>
</feature>
<dbReference type="AlphaFoldDB" id="A0A4Y9F5X6"/>
<evidence type="ECO:0000256" key="4">
    <source>
        <dbReference type="SAM" id="SignalP"/>
    </source>
</evidence>
<accession>A0A4Y9F5X6</accession>
<feature type="domain" description="Antigen I/II N-terminal" evidence="7">
    <location>
        <begin position="49"/>
        <end position="150"/>
    </location>
</feature>
<dbReference type="InterPro" id="IPR032300">
    <property type="entry name" value="Antigen_C"/>
</dbReference>
<dbReference type="Pfam" id="PF18652">
    <property type="entry name" value="Adhesin_P1_N"/>
    <property type="match status" value="1"/>
</dbReference>